<evidence type="ECO:0000313" key="3">
    <source>
        <dbReference type="EMBL" id="QYM92225.1"/>
    </source>
</evidence>
<dbReference type="InterPro" id="IPR011083">
    <property type="entry name" value="Phage_tail_collar_dom"/>
</dbReference>
<evidence type="ECO:0000259" key="2">
    <source>
        <dbReference type="Pfam" id="PF12571"/>
    </source>
</evidence>
<dbReference type="Pfam" id="PF12571">
    <property type="entry name" value="Phage_tail_fib"/>
    <property type="match status" value="1"/>
</dbReference>
<accession>A0ABX8W186</accession>
<dbReference type="SUPFAM" id="SSF88874">
    <property type="entry name" value="Receptor-binding domain of short tail fibre protein gp12"/>
    <property type="match status" value="1"/>
</dbReference>
<dbReference type="Pfam" id="PF07484">
    <property type="entry name" value="Collar"/>
    <property type="match status" value="1"/>
</dbReference>
<feature type="domain" description="Phage tail fibre protein N-terminal" evidence="2">
    <location>
        <begin position="3"/>
        <end position="158"/>
    </location>
</feature>
<evidence type="ECO:0000259" key="1">
    <source>
        <dbReference type="Pfam" id="PF07484"/>
    </source>
</evidence>
<dbReference type="InterPro" id="IPR037053">
    <property type="entry name" value="Phage_tail_collar_dom_sf"/>
</dbReference>
<dbReference type="PANTHER" id="PTHR35191:SF1">
    <property type="entry name" value="PROPHAGE SIDE TAIL FIBER PROTEIN HOMOLOG STFQ-RELATED"/>
    <property type="match status" value="1"/>
</dbReference>
<reference evidence="3 4" key="1">
    <citation type="submission" date="2019-06" db="EMBL/GenBank/DDBJ databases">
        <title>Complete genome of Dickeya zeae PL65.</title>
        <authorList>
            <person name="Boluk G."/>
            <person name="Arif M."/>
        </authorList>
    </citation>
    <scope>NUCLEOTIDE SEQUENCE [LARGE SCALE GENOMIC DNA]</scope>
    <source>
        <strain evidence="3 4">PL65</strain>
    </source>
</reference>
<dbReference type="InterPro" id="IPR051934">
    <property type="entry name" value="Phage_Tail_Fiber_Structural"/>
</dbReference>
<proteinExistence type="predicted"/>
<dbReference type="PANTHER" id="PTHR35191">
    <property type="entry name" value="PROPHAGE SIDE TAIL FIBER PROTEIN HOMOLOG STFQ-RELATED"/>
    <property type="match status" value="1"/>
</dbReference>
<protein>
    <submittedName>
        <fullName evidence="3">Phage tail protein</fullName>
    </submittedName>
</protein>
<feature type="domain" description="Phage tail collar" evidence="1">
    <location>
        <begin position="340"/>
        <end position="387"/>
    </location>
</feature>
<dbReference type="InterPro" id="IPR022225">
    <property type="entry name" value="Phage_tail_fibre_N"/>
</dbReference>
<gene>
    <name evidence="3" type="ORF">FGI21_10225</name>
</gene>
<organism evidence="3 4">
    <name type="scientific">Dickeya zeae</name>
    <dbReference type="NCBI Taxonomy" id="204042"/>
    <lineage>
        <taxon>Bacteria</taxon>
        <taxon>Pseudomonadati</taxon>
        <taxon>Pseudomonadota</taxon>
        <taxon>Gammaproteobacteria</taxon>
        <taxon>Enterobacterales</taxon>
        <taxon>Pectobacteriaceae</taxon>
        <taxon>Dickeya</taxon>
    </lineage>
</organism>
<sequence>MAQSVITHAFETWNVQRVLDGVAARPDKVVFALVPGQDESVPVDRNEGLPPADQIQHTAAITQAGVLNENAVVYSVVLDTTVGDWDYNWIGLLDSQTNTVLMIVHVRTQQKLATRNGQQGNSLTRNLMMQFDGAAAATQINVTADTWQIDFSARLNGMDEELRLSHLDVYGTVAFINDGFLVVESNGQYQASPGVGYVGGLRVALDQYFGIVVDKLPATIVLDVCRKGEVTGRWENVFSLRQGKMGVGAVEYLDDVGIRHYESAIANIDSAGRVHDLRSKGPLFQQRAIVDFLRKDDNLASLSDKATSRQNLGLGVLATMDADTARQTLRINQLESEMVGIPLPYPGATAPDGWLKCNGQSFNKTIYPLLAQRYPSGFLPDLRGEFIRGWDDNRGVDSNRSLLSLQGDAIRNITGFVSGAFAGFDGFQGAFFDTGSRYATTAAPTGRVDMNDDFAFDASRVVPTANENRPRNIAFNYIVRAA</sequence>
<evidence type="ECO:0000313" key="4">
    <source>
        <dbReference type="Proteomes" id="UP000824976"/>
    </source>
</evidence>
<dbReference type="EMBL" id="CP040817">
    <property type="protein sequence ID" value="QYM92225.1"/>
    <property type="molecule type" value="Genomic_DNA"/>
</dbReference>
<dbReference type="Gene3D" id="3.90.1340.10">
    <property type="entry name" value="Phage tail collar domain"/>
    <property type="match status" value="1"/>
</dbReference>
<keyword evidence="4" id="KW-1185">Reference proteome</keyword>
<dbReference type="Proteomes" id="UP000824976">
    <property type="component" value="Chromosome"/>
</dbReference>
<dbReference type="RefSeq" id="WP_220178323.1">
    <property type="nucleotide sequence ID" value="NZ_CP040817.1"/>
</dbReference>
<name>A0ABX8W186_9GAMM</name>